<dbReference type="Pfam" id="PF11712">
    <property type="entry name" value="Vma12"/>
    <property type="match status" value="1"/>
</dbReference>
<feature type="compositionally biased region" description="Basic and acidic residues" evidence="6">
    <location>
        <begin position="192"/>
        <end position="213"/>
    </location>
</feature>
<feature type="region of interest" description="Disordered" evidence="6">
    <location>
        <begin position="184"/>
        <end position="213"/>
    </location>
</feature>
<dbReference type="WBParaSite" id="SVE_1839000.1">
    <property type="protein sequence ID" value="SVE_1839000.1"/>
    <property type="gene ID" value="SVE_1839000"/>
</dbReference>
<organism evidence="8 9">
    <name type="scientific">Strongyloides venezuelensis</name>
    <name type="common">Threadworm</name>
    <dbReference type="NCBI Taxonomy" id="75913"/>
    <lineage>
        <taxon>Eukaryota</taxon>
        <taxon>Metazoa</taxon>
        <taxon>Ecdysozoa</taxon>
        <taxon>Nematoda</taxon>
        <taxon>Chromadorea</taxon>
        <taxon>Rhabditida</taxon>
        <taxon>Tylenchina</taxon>
        <taxon>Panagrolaimomorpha</taxon>
        <taxon>Strongyloidoidea</taxon>
        <taxon>Strongyloididae</taxon>
        <taxon>Strongyloides</taxon>
    </lineage>
</organism>
<keyword evidence="5 7" id="KW-0472">Membrane</keyword>
<dbReference type="PANTHER" id="PTHR31394">
    <property type="entry name" value="TRANSMEMBRANE PROTEIN 199"/>
    <property type="match status" value="1"/>
</dbReference>
<evidence type="ECO:0000256" key="3">
    <source>
        <dbReference type="ARBA" id="ARBA00022824"/>
    </source>
</evidence>
<keyword evidence="4 7" id="KW-1133">Transmembrane helix</keyword>
<evidence type="ECO:0000256" key="1">
    <source>
        <dbReference type="ARBA" id="ARBA00004477"/>
    </source>
</evidence>
<reference evidence="8" key="1">
    <citation type="submission" date="2014-07" db="EMBL/GenBank/DDBJ databases">
        <authorList>
            <person name="Martin A.A"/>
            <person name="De Silva N."/>
        </authorList>
    </citation>
    <scope>NUCLEOTIDE SEQUENCE</scope>
</reference>
<evidence type="ECO:0000313" key="8">
    <source>
        <dbReference type="Proteomes" id="UP000035680"/>
    </source>
</evidence>
<feature type="transmembrane region" description="Helical" evidence="7">
    <location>
        <begin position="121"/>
        <end position="144"/>
    </location>
</feature>
<dbReference type="AlphaFoldDB" id="A0A0K0G104"/>
<dbReference type="Proteomes" id="UP000035680">
    <property type="component" value="Unassembled WGS sequence"/>
</dbReference>
<evidence type="ECO:0000256" key="6">
    <source>
        <dbReference type="SAM" id="MobiDB-lite"/>
    </source>
</evidence>
<dbReference type="GO" id="GO:0005789">
    <property type="term" value="C:endoplasmic reticulum membrane"/>
    <property type="evidence" value="ECO:0007669"/>
    <property type="project" value="UniProtKB-SubCell"/>
</dbReference>
<comment type="subcellular location">
    <subcellularLocation>
        <location evidence="1">Endoplasmic reticulum membrane</location>
        <topology evidence="1">Multi-pass membrane protein</topology>
    </subcellularLocation>
</comment>
<evidence type="ECO:0000313" key="9">
    <source>
        <dbReference type="WBParaSite" id="SVE_1839000.1"/>
    </source>
</evidence>
<keyword evidence="3" id="KW-0256">Endoplasmic reticulum</keyword>
<protein>
    <submittedName>
        <fullName evidence="9">Transmembrane protein 199 (inferred by orthology to a human protein)</fullName>
    </submittedName>
</protein>
<reference evidence="9" key="2">
    <citation type="submission" date="2015-08" db="UniProtKB">
        <authorList>
            <consortium name="WormBaseParasite"/>
        </authorList>
    </citation>
    <scope>IDENTIFICATION</scope>
</reference>
<evidence type="ECO:0000256" key="4">
    <source>
        <dbReference type="ARBA" id="ARBA00022989"/>
    </source>
</evidence>
<evidence type="ECO:0000256" key="5">
    <source>
        <dbReference type="ARBA" id="ARBA00023136"/>
    </source>
</evidence>
<name>A0A0K0G104_STRVS</name>
<dbReference type="PANTHER" id="PTHR31394:SF1">
    <property type="entry name" value="TRANSMEMBRANE PROTEIN 199"/>
    <property type="match status" value="1"/>
</dbReference>
<sequence length="213" mass="24775">MFYEIENKKEVEELLKNENNKEVEMFLKQNEYTLSDIKRLKDSLPKDFPFFKVLDKITFCKPKVHVASEEFKKLTEKLKIERDNRAYKEMTKEVDASQRFGKVDLMSDFGKELKEVNRQGIAIFNTLITVGGSFAFGFYGITFMYPGLNLSFEVRLVIGLVIASIVFFADLYFIIKGMDGKEAKKSVRTHKNKEPINKDKKVLPEEKSVKKND</sequence>
<evidence type="ECO:0000256" key="2">
    <source>
        <dbReference type="ARBA" id="ARBA00022692"/>
    </source>
</evidence>
<keyword evidence="2 7" id="KW-0812">Transmembrane</keyword>
<dbReference type="InterPro" id="IPR021013">
    <property type="entry name" value="ATPase_Vma12"/>
</dbReference>
<evidence type="ECO:0000256" key="7">
    <source>
        <dbReference type="SAM" id="Phobius"/>
    </source>
</evidence>
<accession>A0A0K0G104</accession>
<keyword evidence="8" id="KW-1185">Reference proteome</keyword>
<dbReference type="GO" id="GO:0070072">
    <property type="term" value="P:vacuolar proton-transporting V-type ATPase complex assembly"/>
    <property type="evidence" value="ECO:0007669"/>
    <property type="project" value="InterPro"/>
</dbReference>
<proteinExistence type="predicted"/>
<feature type="transmembrane region" description="Helical" evidence="7">
    <location>
        <begin position="156"/>
        <end position="175"/>
    </location>
</feature>